<dbReference type="PANTHER" id="PTHR34295">
    <property type="entry name" value="BIOTIN TRANSPORTER BIOY"/>
    <property type="match status" value="1"/>
</dbReference>
<organism evidence="4 5">
    <name type="scientific">Peribacillus simplex</name>
    <dbReference type="NCBI Taxonomy" id="1478"/>
    <lineage>
        <taxon>Bacteria</taxon>
        <taxon>Bacillati</taxon>
        <taxon>Bacillota</taxon>
        <taxon>Bacilli</taxon>
        <taxon>Bacillales</taxon>
        <taxon>Bacillaceae</taxon>
        <taxon>Peribacillus</taxon>
    </lineage>
</organism>
<evidence type="ECO:0000256" key="1">
    <source>
        <dbReference type="ARBA" id="ARBA00010692"/>
    </source>
</evidence>
<dbReference type="RefSeq" id="WP_061142673.1">
    <property type="nucleotide sequence ID" value="NZ_LNNH01000027.1"/>
</dbReference>
<proteinExistence type="inferred from homology"/>
<dbReference type="AlphaFoldDB" id="A0A109MX53"/>
<keyword evidence="5" id="KW-1185">Reference proteome</keyword>
<sequence>MKARSISYVALFTALTAIGATVKIPVPYIPFTLQILAVYLAGALLGPRLGSLSILCYVGIGLAGVPVFAEGGGLGYLFKPTFGYLLGYILGAYVNGWLINRFNLSAIRSIFLANVATLLTVYLVGCVWLYGAMKWMAEAPLSLYQTLLYGFFIPAPGDLLLCILCAVIIKQVRPRLSRYINVKELNHPWAKPTL</sequence>
<feature type="transmembrane region" description="Helical" evidence="3">
    <location>
        <begin position="29"/>
        <end position="45"/>
    </location>
</feature>
<protein>
    <recommendedName>
        <fullName evidence="2">Biotin transporter</fullName>
    </recommendedName>
</protein>
<name>A0A109MX53_9BACI</name>
<dbReference type="Pfam" id="PF02632">
    <property type="entry name" value="BioY"/>
    <property type="match status" value="1"/>
</dbReference>
<keyword evidence="3" id="KW-1133">Transmembrane helix</keyword>
<evidence type="ECO:0000313" key="4">
    <source>
        <dbReference type="EMBL" id="KWW17532.1"/>
    </source>
</evidence>
<feature type="transmembrane region" description="Helical" evidence="3">
    <location>
        <begin position="151"/>
        <end position="169"/>
    </location>
</feature>
<feature type="transmembrane region" description="Helical" evidence="3">
    <location>
        <begin position="111"/>
        <end position="131"/>
    </location>
</feature>
<accession>A0A109MX53</accession>
<gene>
    <name evidence="4" type="ORF">AS888_21140</name>
</gene>
<dbReference type="GO" id="GO:0005886">
    <property type="term" value="C:plasma membrane"/>
    <property type="evidence" value="ECO:0007669"/>
    <property type="project" value="UniProtKB-SubCell"/>
</dbReference>
<keyword evidence="2" id="KW-0813">Transport</keyword>
<dbReference type="InterPro" id="IPR003784">
    <property type="entry name" value="BioY"/>
</dbReference>
<reference evidence="4 5" key="1">
    <citation type="submission" date="2015-11" db="EMBL/GenBank/DDBJ databases">
        <title>Genome Sequence of Bacillus simplex strain VanAntwerpen2.</title>
        <authorList>
            <person name="Couger M.B."/>
        </authorList>
    </citation>
    <scope>NUCLEOTIDE SEQUENCE [LARGE SCALE GENOMIC DNA]</scope>
    <source>
        <strain evidence="4 5">VanAntwerpen02</strain>
    </source>
</reference>
<dbReference type="Gene3D" id="1.10.1760.20">
    <property type="match status" value="1"/>
</dbReference>
<comment type="caution">
    <text evidence="4">The sequence shown here is derived from an EMBL/GenBank/DDBJ whole genome shotgun (WGS) entry which is preliminary data.</text>
</comment>
<dbReference type="PIRSF" id="PIRSF016661">
    <property type="entry name" value="BioY"/>
    <property type="match status" value="1"/>
</dbReference>
<comment type="subcellular location">
    <subcellularLocation>
        <location evidence="2">Cell membrane</location>
        <topology evidence="2">Multi-pass membrane protein</topology>
    </subcellularLocation>
</comment>
<evidence type="ECO:0000256" key="2">
    <source>
        <dbReference type="PIRNR" id="PIRNR016661"/>
    </source>
</evidence>
<feature type="transmembrane region" description="Helical" evidence="3">
    <location>
        <begin position="52"/>
        <end position="69"/>
    </location>
</feature>
<evidence type="ECO:0000256" key="3">
    <source>
        <dbReference type="SAM" id="Phobius"/>
    </source>
</evidence>
<dbReference type="PANTHER" id="PTHR34295:SF1">
    <property type="entry name" value="BIOTIN TRANSPORTER BIOY"/>
    <property type="match status" value="1"/>
</dbReference>
<feature type="transmembrane region" description="Helical" evidence="3">
    <location>
        <begin position="81"/>
        <end position="99"/>
    </location>
</feature>
<evidence type="ECO:0000313" key="5">
    <source>
        <dbReference type="Proteomes" id="UP000064189"/>
    </source>
</evidence>
<dbReference type="EMBL" id="LNNH01000027">
    <property type="protein sequence ID" value="KWW17532.1"/>
    <property type="molecule type" value="Genomic_DNA"/>
</dbReference>
<keyword evidence="2 3" id="KW-0472">Membrane</keyword>
<keyword evidence="3" id="KW-0812">Transmembrane</keyword>
<comment type="similarity">
    <text evidence="1 2">Belongs to the BioY family.</text>
</comment>
<dbReference type="GO" id="GO:0015225">
    <property type="term" value="F:biotin transmembrane transporter activity"/>
    <property type="evidence" value="ECO:0007669"/>
    <property type="project" value="UniProtKB-UniRule"/>
</dbReference>
<dbReference type="Proteomes" id="UP000064189">
    <property type="component" value="Unassembled WGS sequence"/>
</dbReference>
<keyword evidence="2" id="KW-1003">Cell membrane</keyword>